<sequence length="187" mass="21387">MQAQADIIPKKIHSIDINPSCPYQLAFHLEDGLYIPKCIEGDASVGQILQDPSNYKVRQSKTRSYSLFEWWNQHIMNQNKLGQRKGLGKVRVLDRCWGRRSLLGKERLGFLRGVTVPVMARAARFQQKMVKVIATVKENNLGERQVESILGRENPLVEGEVFRRGDFGRYRHNDQIARGKIIGGERG</sequence>
<name>A0ABD1MNT0_9FABA</name>
<reference evidence="1 2" key="1">
    <citation type="submission" date="2024-08" db="EMBL/GenBank/DDBJ databases">
        <title>Insights into the chromosomal genome structure of Flemingia macrophylla.</title>
        <authorList>
            <person name="Ding Y."/>
            <person name="Zhao Y."/>
            <person name="Bi W."/>
            <person name="Wu M."/>
            <person name="Zhao G."/>
            <person name="Gong Y."/>
            <person name="Li W."/>
            <person name="Zhang P."/>
        </authorList>
    </citation>
    <scope>NUCLEOTIDE SEQUENCE [LARGE SCALE GENOMIC DNA]</scope>
    <source>
        <strain evidence="1">DYQJB</strain>
        <tissue evidence="1">Leaf</tissue>
    </source>
</reference>
<proteinExistence type="predicted"/>
<protein>
    <submittedName>
        <fullName evidence="1">Uncharacterized protein</fullName>
    </submittedName>
</protein>
<accession>A0ABD1MNT0</accession>
<dbReference type="EMBL" id="JBGMDY010000004">
    <property type="protein sequence ID" value="KAL2337173.1"/>
    <property type="molecule type" value="Genomic_DNA"/>
</dbReference>
<dbReference type="Proteomes" id="UP001603857">
    <property type="component" value="Unassembled WGS sequence"/>
</dbReference>
<keyword evidence="2" id="KW-1185">Reference proteome</keyword>
<comment type="caution">
    <text evidence="1">The sequence shown here is derived from an EMBL/GenBank/DDBJ whole genome shotgun (WGS) entry which is preliminary data.</text>
</comment>
<evidence type="ECO:0000313" key="2">
    <source>
        <dbReference type="Proteomes" id="UP001603857"/>
    </source>
</evidence>
<evidence type="ECO:0000313" key="1">
    <source>
        <dbReference type="EMBL" id="KAL2337173.1"/>
    </source>
</evidence>
<gene>
    <name evidence="1" type="ORF">Fmac_011619</name>
</gene>
<dbReference type="AlphaFoldDB" id="A0ABD1MNT0"/>
<organism evidence="1 2">
    <name type="scientific">Flemingia macrophylla</name>
    <dbReference type="NCBI Taxonomy" id="520843"/>
    <lineage>
        <taxon>Eukaryota</taxon>
        <taxon>Viridiplantae</taxon>
        <taxon>Streptophyta</taxon>
        <taxon>Embryophyta</taxon>
        <taxon>Tracheophyta</taxon>
        <taxon>Spermatophyta</taxon>
        <taxon>Magnoliopsida</taxon>
        <taxon>eudicotyledons</taxon>
        <taxon>Gunneridae</taxon>
        <taxon>Pentapetalae</taxon>
        <taxon>rosids</taxon>
        <taxon>fabids</taxon>
        <taxon>Fabales</taxon>
        <taxon>Fabaceae</taxon>
        <taxon>Papilionoideae</taxon>
        <taxon>50 kb inversion clade</taxon>
        <taxon>NPAAA clade</taxon>
        <taxon>indigoferoid/millettioid clade</taxon>
        <taxon>Phaseoleae</taxon>
        <taxon>Flemingia</taxon>
    </lineage>
</organism>